<dbReference type="InterPro" id="IPR035906">
    <property type="entry name" value="MetI-like_sf"/>
</dbReference>
<dbReference type="AlphaFoldDB" id="W0FMY8"/>
<reference evidence="9" key="1">
    <citation type="journal article" date="2013" name="PLoS ONE">
        <title>Metagenomic insights into the carbohydrate-active enzymes carried by the microorganisms adhering to solid digesta in the rumen of cows.</title>
        <authorList>
            <person name="Wang L."/>
            <person name="Hatem A."/>
            <person name="Catalyurek U.V."/>
            <person name="Morrison M."/>
            <person name="Yu Z."/>
        </authorList>
    </citation>
    <scope>NUCLEOTIDE SEQUENCE</scope>
</reference>
<comment type="similarity">
    <text evidence="7">Belongs to the binding-protein-dependent transport system permease family.</text>
</comment>
<dbReference type="PANTHER" id="PTHR43744">
    <property type="entry name" value="ABC TRANSPORTER PERMEASE PROTEIN MG189-RELATED-RELATED"/>
    <property type="match status" value="1"/>
</dbReference>
<feature type="transmembrane region" description="Helical" evidence="7">
    <location>
        <begin position="108"/>
        <end position="130"/>
    </location>
</feature>
<dbReference type="GO" id="GO:0055085">
    <property type="term" value="P:transmembrane transport"/>
    <property type="evidence" value="ECO:0007669"/>
    <property type="project" value="InterPro"/>
</dbReference>
<feature type="domain" description="ABC transmembrane type-1" evidence="8">
    <location>
        <begin position="73"/>
        <end position="273"/>
    </location>
</feature>
<keyword evidence="3" id="KW-1003">Cell membrane</keyword>
<organism evidence="9">
    <name type="scientific">uncultured bacterium Contig1588_n_1603_cl</name>
    <dbReference type="NCBI Taxonomy" id="1393463"/>
    <lineage>
        <taxon>Bacteria</taxon>
        <taxon>environmental samples</taxon>
    </lineage>
</organism>
<keyword evidence="4 7" id="KW-0812">Transmembrane</keyword>
<feature type="transmembrane region" description="Helical" evidence="7">
    <location>
        <begin position="181"/>
        <end position="204"/>
    </location>
</feature>
<dbReference type="PROSITE" id="PS50928">
    <property type="entry name" value="ABC_TM1"/>
    <property type="match status" value="1"/>
</dbReference>
<dbReference type="PANTHER" id="PTHR43744:SF9">
    <property type="entry name" value="POLYGALACTURONAN_RHAMNOGALACTURONAN TRANSPORT SYSTEM PERMEASE PROTEIN YTCP"/>
    <property type="match status" value="1"/>
</dbReference>
<evidence type="ECO:0000256" key="4">
    <source>
        <dbReference type="ARBA" id="ARBA00022692"/>
    </source>
</evidence>
<evidence type="ECO:0000256" key="7">
    <source>
        <dbReference type="RuleBase" id="RU363032"/>
    </source>
</evidence>
<comment type="subcellular location">
    <subcellularLocation>
        <location evidence="1 7">Cell membrane</location>
        <topology evidence="1 7">Multi-pass membrane protein</topology>
    </subcellularLocation>
</comment>
<evidence type="ECO:0000313" key="9">
    <source>
        <dbReference type="EMBL" id="AHF26316.1"/>
    </source>
</evidence>
<evidence type="ECO:0000256" key="3">
    <source>
        <dbReference type="ARBA" id="ARBA00022475"/>
    </source>
</evidence>
<dbReference type="GO" id="GO:0005886">
    <property type="term" value="C:plasma membrane"/>
    <property type="evidence" value="ECO:0007669"/>
    <property type="project" value="UniProtKB-SubCell"/>
</dbReference>
<sequence length="289" mass="32199">MAKGRRYLGSEIVFNVILTIFVLLCVLPVIHVIAKSISGRAPVVAGKVYLLPKEIDFSAYASVFNDPTMIQALWYSILWTVVYTALAMVSTILLAYPLSRHYLPGRKTLMVLVLIPMYFTGGTIANFLWVKQMGLIDSPWSLVLPILTSTYNTIILRNFFESVPTSLEESAKLDGCNDLQILVRIILPLSTASLATIALFYAVARWNNYADVRYYINTSSKFTLQMKLYQVVFASSSTDVSMVEGGKNSILAETIQCAAVVFSTVPILIVYPFLQRYFVQGVMIGAVKE</sequence>
<feature type="transmembrane region" description="Helical" evidence="7">
    <location>
        <begin position="72"/>
        <end position="96"/>
    </location>
</feature>
<evidence type="ECO:0000256" key="5">
    <source>
        <dbReference type="ARBA" id="ARBA00022989"/>
    </source>
</evidence>
<dbReference type="EMBL" id="KC246875">
    <property type="protein sequence ID" value="AHF26316.1"/>
    <property type="molecule type" value="Genomic_DNA"/>
</dbReference>
<accession>W0FMY8</accession>
<feature type="transmembrane region" description="Helical" evidence="7">
    <location>
        <begin position="250"/>
        <end position="274"/>
    </location>
</feature>
<dbReference type="InterPro" id="IPR000515">
    <property type="entry name" value="MetI-like"/>
</dbReference>
<protein>
    <submittedName>
        <fullName evidence="9">Binding-protein-dependent transport systems inner membrane component</fullName>
    </submittedName>
</protein>
<proteinExistence type="inferred from homology"/>
<feature type="transmembrane region" description="Helical" evidence="7">
    <location>
        <begin position="12"/>
        <end position="34"/>
    </location>
</feature>
<evidence type="ECO:0000256" key="6">
    <source>
        <dbReference type="ARBA" id="ARBA00023136"/>
    </source>
</evidence>
<evidence type="ECO:0000259" key="8">
    <source>
        <dbReference type="PROSITE" id="PS50928"/>
    </source>
</evidence>
<evidence type="ECO:0000256" key="1">
    <source>
        <dbReference type="ARBA" id="ARBA00004651"/>
    </source>
</evidence>
<dbReference type="SUPFAM" id="SSF161098">
    <property type="entry name" value="MetI-like"/>
    <property type="match status" value="1"/>
</dbReference>
<dbReference type="Gene3D" id="1.10.3720.10">
    <property type="entry name" value="MetI-like"/>
    <property type="match status" value="1"/>
</dbReference>
<keyword evidence="2 7" id="KW-0813">Transport</keyword>
<keyword evidence="6 7" id="KW-0472">Membrane</keyword>
<dbReference type="CDD" id="cd06261">
    <property type="entry name" value="TM_PBP2"/>
    <property type="match status" value="1"/>
</dbReference>
<keyword evidence="5 7" id="KW-1133">Transmembrane helix</keyword>
<name>W0FMY8_9BACT</name>
<evidence type="ECO:0000256" key="2">
    <source>
        <dbReference type="ARBA" id="ARBA00022448"/>
    </source>
</evidence>
<dbReference type="Pfam" id="PF00528">
    <property type="entry name" value="BPD_transp_1"/>
    <property type="match status" value="1"/>
</dbReference>